<evidence type="ECO:0000313" key="3">
    <source>
        <dbReference type="Proteomes" id="UP001632038"/>
    </source>
</evidence>
<feature type="signal peptide" evidence="1">
    <location>
        <begin position="1"/>
        <end position="23"/>
    </location>
</feature>
<evidence type="ECO:0000256" key="1">
    <source>
        <dbReference type="SAM" id="SignalP"/>
    </source>
</evidence>
<feature type="chain" id="PRO_5044801533" evidence="1">
    <location>
        <begin position="24"/>
        <end position="74"/>
    </location>
</feature>
<name>A0ABD3EFB5_9LAMI</name>
<protein>
    <submittedName>
        <fullName evidence="2">Uncharacterized protein</fullName>
    </submittedName>
</protein>
<evidence type="ECO:0000313" key="2">
    <source>
        <dbReference type="EMBL" id="KAL3653013.1"/>
    </source>
</evidence>
<comment type="caution">
    <text evidence="2">The sequence shown here is derived from an EMBL/GenBank/DDBJ whole genome shotgun (WGS) entry which is preliminary data.</text>
</comment>
<proteinExistence type="predicted"/>
<dbReference type="Proteomes" id="UP001632038">
    <property type="component" value="Unassembled WGS sequence"/>
</dbReference>
<keyword evidence="1" id="KW-0732">Signal</keyword>
<sequence>MAKMRLLGFLVLLLVVSDCLVKARPIGLAEKRNTKQKKLTELDNGTDIVTNDDGLKDHRSCPLPDFTRSCSKAP</sequence>
<accession>A0ABD3EFB5</accession>
<keyword evidence="3" id="KW-1185">Reference proteome</keyword>
<gene>
    <name evidence="2" type="ORF">CASFOL_002694</name>
</gene>
<dbReference type="EMBL" id="JAVIJP010000005">
    <property type="protein sequence ID" value="KAL3653013.1"/>
    <property type="molecule type" value="Genomic_DNA"/>
</dbReference>
<organism evidence="2 3">
    <name type="scientific">Castilleja foliolosa</name>
    <dbReference type="NCBI Taxonomy" id="1961234"/>
    <lineage>
        <taxon>Eukaryota</taxon>
        <taxon>Viridiplantae</taxon>
        <taxon>Streptophyta</taxon>
        <taxon>Embryophyta</taxon>
        <taxon>Tracheophyta</taxon>
        <taxon>Spermatophyta</taxon>
        <taxon>Magnoliopsida</taxon>
        <taxon>eudicotyledons</taxon>
        <taxon>Gunneridae</taxon>
        <taxon>Pentapetalae</taxon>
        <taxon>asterids</taxon>
        <taxon>lamiids</taxon>
        <taxon>Lamiales</taxon>
        <taxon>Orobanchaceae</taxon>
        <taxon>Pedicularideae</taxon>
        <taxon>Castillejinae</taxon>
        <taxon>Castilleja</taxon>
    </lineage>
</organism>
<reference evidence="3" key="1">
    <citation type="journal article" date="2024" name="IScience">
        <title>Strigolactones Initiate the Formation of Haustorium-like Structures in Castilleja.</title>
        <authorList>
            <person name="Buerger M."/>
            <person name="Peterson D."/>
            <person name="Chory J."/>
        </authorList>
    </citation>
    <scope>NUCLEOTIDE SEQUENCE [LARGE SCALE GENOMIC DNA]</scope>
</reference>
<dbReference type="AlphaFoldDB" id="A0ABD3EFB5"/>